<name>A0AAJ0BTG4_9PEZI</name>
<dbReference type="Pfam" id="PF14479">
    <property type="entry name" value="HeLo"/>
    <property type="match status" value="1"/>
</dbReference>
<dbReference type="Gene3D" id="1.20.120.1020">
    <property type="entry name" value="Prion-inhibition and propagation, HeLo domain"/>
    <property type="match status" value="1"/>
</dbReference>
<dbReference type="EMBL" id="MU839022">
    <property type="protein sequence ID" value="KAK1764184.1"/>
    <property type="molecule type" value="Genomic_DNA"/>
</dbReference>
<dbReference type="PROSITE" id="PS50011">
    <property type="entry name" value="PROTEIN_KINASE_DOM"/>
    <property type="match status" value="1"/>
</dbReference>
<gene>
    <name evidence="2" type="ORF">QBC33DRAFT_562232</name>
</gene>
<organism evidence="2 3">
    <name type="scientific">Phialemonium atrogriseum</name>
    <dbReference type="NCBI Taxonomy" id="1093897"/>
    <lineage>
        <taxon>Eukaryota</taxon>
        <taxon>Fungi</taxon>
        <taxon>Dikarya</taxon>
        <taxon>Ascomycota</taxon>
        <taxon>Pezizomycotina</taxon>
        <taxon>Sordariomycetes</taxon>
        <taxon>Sordariomycetidae</taxon>
        <taxon>Cephalothecales</taxon>
        <taxon>Cephalothecaceae</taxon>
        <taxon>Phialemonium</taxon>
    </lineage>
</organism>
<accession>A0AAJ0BTG4</accession>
<dbReference type="AlphaFoldDB" id="A0AAJ0BTG4"/>
<sequence>MEAAGLVLGAIVVVKPICSSIHETLSSYQAFGRDAERLRLRFAVQQTRLDSFERVLFERGKFAPAMPGRLIDHLPEMTCADVLALLRQLYGVLLEYAAVRAQYGAKDRADAAAVTEKGLIDEPLSAEDRIKSLTLDGKKADAAQQRSVSWARKMLWVAFDRSSTERLVGEFEGWAERTQVLLEAAWWPLSFFETVERMRRLEDDADARSVGLLRGIGLRKLLASAPAAVPAQSRATEAVAANFTVAELIGAFELGRLEEAGWQECLVEYKQYARAGGSGAVGDDVARQRVIQLAGLLNEAPASDPELRVLQCTHYFEDTKRLRFGLVYALPTQCDGDGDEKLTTRRPPVTLATLLDAVYAGPRPSLGARMRLAHKIALCLRRLHAYSWVHKSLRGENVLLLPAVDASAGDMLACSLEEPRIVGFEYARQESDFSDQFGEAEIKRNIYRHPTRWGQPTNRFEKVHDIYALGVILLELGLWARADQLDKGLLVSEAMASDPAAVKRKLAKHAEVRLAFYAGDRFRSVVIGCLTGSWRERPVVEAFPDMVAELKMIAAEL</sequence>
<comment type="caution">
    <text evidence="2">The sequence shown here is derived from an EMBL/GenBank/DDBJ whole genome shotgun (WGS) entry which is preliminary data.</text>
</comment>
<dbReference type="PANTHER" id="PTHR37542:SF3">
    <property type="entry name" value="PRION-INHIBITION AND PROPAGATION HELO DOMAIN-CONTAINING PROTEIN"/>
    <property type="match status" value="1"/>
</dbReference>
<dbReference type="Gene3D" id="1.10.510.10">
    <property type="entry name" value="Transferase(Phosphotransferase) domain 1"/>
    <property type="match status" value="1"/>
</dbReference>
<evidence type="ECO:0000313" key="2">
    <source>
        <dbReference type="EMBL" id="KAK1764184.1"/>
    </source>
</evidence>
<dbReference type="PANTHER" id="PTHR37542">
    <property type="entry name" value="HELO DOMAIN-CONTAINING PROTEIN-RELATED"/>
    <property type="match status" value="1"/>
</dbReference>
<dbReference type="GO" id="GO:0005524">
    <property type="term" value="F:ATP binding"/>
    <property type="evidence" value="ECO:0007669"/>
    <property type="project" value="InterPro"/>
</dbReference>
<dbReference type="InterPro" id="IPR038305">
    <property type="entry name" value="HeLo_sf"/>
</dbReference>
<dbReference type="SUPFAM" id="SSF56112">
    <property type="entry name" value="Protein kinase-like (PK-like)"/>
    <property type="match status" value="1"/>
</dbReference>
<dbReference type="InterPro" id="IPR029498">
    <property type="entry name" value="HeLo_dom"/>
</dbReference>
<reference evidence="2" key="1">
    <citation type="submission" date="2023-06" db="EMBL/GenBank/DDBJ databases">
        <title>Genome-scale phylogeny and comparative genomics of the fungal order Sordariales.</title>
        <authorList>
            <consortium name="Lawrence Berkeley National Laboratory"/>
            <person name="Hensen N."/>
            <person name="Bonometti L."/>
            <person name="Westerberg I."/>
            <person name="Brannstrom I.O."/>
            <person name="Guillou S."/>
            <person name="Cros-Aarteil S."/>
            <person name="Calhoun S."/>
            <person name="Haridas S."/>
            <person name="Kuo A."/>
            <person name="Mondo S."/>
            <person name="Pangilinan J."/>
            <person name="Riley R."/>
            <person name="Labutti K."/>
            <person name="Andreopoulos B."/>
            <person name="Lipzen A."/>
            <person name="Chen C."/>
            <person name="Yanf M."/>
            <person name="Daum C."/>
            <person name="Ng V."/>
            <person name="Clum A."/>
            <person name="Steindorff A."/>
            <person name="Ohm R."/>
            <person name="Martin F."/>
            <person name="Silar P."/>
            <person name="Natvig D."/>
            <person name="Lalanne C."/>
            <person name="Gautier V."/>
            <person name="Ament-Velasquez S.L."/>
            <person name="Kruys A."/>
            <person name="Hutchinson M.I."/>
            <person name="Powell A.J."/>
            <person name="Barry K."/>
            <person name="Miller A.N."/>
            <person name="Grigoriev I.V."/>
            <person name="Debuchy R."/>
            <person name="Gladieux P."/>
            <person name="Thoren M.H."/>
            <person name="Johannesson H."/>
        </authorList>
    </citation>
    <scope>NUCLEOTIDE SEQUENCE</scope>
    <source>
        <strain evidence="2">8032-3</strain>
    </source>
</reference>
<keyword evidence="3" id="KW-1185">Reference proteome</keyword>
<feature type="domain" description="Protein kinase" evidence="1">
    <location>
        <begin position="243"/>
        <end position="550"/>
    </location>
</feature>
<dbReference type="GO" id="GO:0004672">
    <property type="term" value="F:protein kinase activity"/>
    <property type="evidence" value="ECO:0007669"/>
    <property type="project" value="InterPro"/>
</dbReference>
<evidence type="ECO:0000259" key="1">
    <source>
        <dbReference type="PROSITE" id="PS50011"/>
    </source>
</evidence>
<dbReference type="InterPro" id="IPR000719">
    <property type="entry name" value="Prot_kinase_dom"/>
</dbReference>
<dbReference type="Proteomes" id="UP001244011">
    <property type="component" value="Unassembled WGS sequence"/>
</dbReference>
<dbReference type="RefSeq" id="XP_060280397.1">
    <property type="nucleotide sequence ID" value="XM_060430197.1"/>
</dbReference>
<proteinExistence type="predicted"/>
<dbReference type="GeneID" id="85313384"/>
<evidence type="ECO:0000313" key="3">
    <source>
        <dbReference type="Proteomes" id="UP001244011"/>
    </source>
</evidence>
<protein>
    <recommendedName>
        <fullName evidence="1">Protein kinase domain-containing protein</fullName>
    </recommendedName>
</protein>
<dbReference type="InterPro" id="IPR011009">
    <property type="entry name" value="Kinase-like_dom_sf"/>
</dbReference>